<organism evidence="1 2">
    <name type="scientific">Psophocarpus tetragonolobus</name>
    <name type="common">Winged bean</name>
    <name type="synonym">Dolichos tetragonolobus</name>
    <dbReference type="NCBI Taxonomy" id="3891"/>
    <lineage>
        <taxon>Eukaryota</taxon>
        <taxon>Viridiplantae</taxon>
        <taxon>Streptophyta</taxon>
        <taxon>Embryophyta</taxon>
        <taxon>Tracheophyta</taxon>
        <taxon>Spermatophyta</taxon>
        <taxon>Magnoliopsida</taxon>
        <taxon>eudicotyledons</taxon>
        <taxon>Gunneridae</taxon>
        <taxon>Pentapetalae</taxon>
        <taxon>rosids</taxon>
        <taxon>fabids</taxon>
        <taxon>Fabales</taxon>
        <taxon>Fabaceae</taxon>
        <taxon>Papilionoideae</taxon>
        <taxon>50 kb inversion clade</taxon>
        <taxon>NPAAA clade</taxon>
        <taxon>indigoferoid/millettioid clade</taxon>
        <taxon>Phaseoleae</taxon>
        <taxon>Psophocarpus</taxon>
    </lineage>
</organism>
<protein>
    <submittedName>
        <fullName evidence="1">Uncharacterized protein</fullName>
    </submittedName>
</protein>
<proteinExistence type="predicted"/>
<keyword evidence="2" id="KW-1185">Reference proteome</keyword>
<gene>
    <name evidence="1" type="ORF">VNO78_31036</name>
</gene>
<accession>A0AAN9X6T9</accession>
<sequence>MDGVRSKVAFARREKVKDFVVDGKRALLDDGAKVVMHLTSVIAIKGREHVEKSFILESSSSSSMTD</sequence>
<dbReference type="AlphaFoldDB" id="A0AAN9X6T9"/>
<evidence type="ECO:0000313" key="2">
    <source>
        <dbReference type="Proteomes" id="UP001386955"/>
    </source>
</evidence>
<dbReference type="EMBL" id="JAYMYS010000008">
    <property type="protein sequence ID" value="KAK7385320.1"/>
    <property type="molecule type" value="Genomic_DNA"/>
</dbReference>
<name>A0AAN9X6T9_PSOTE</name>
<evidence type="ECO:0000313" key="1">
    <source>
        <dbReference type="EMBL" id="KAK7385320.1"/>
    </source>
</evidence>
<dbReference type="Proteomes" id="UP001386955">
    <property type="component" value="Unassembled WGS sequence"/>
</dbReference>
<comment type="caution">
    <text evidence="1">The sequence shown here is derived from an EMBL/GenBank/DDBJ whole genome shotgun (WGS) entry which is preliminary data.</text>
</comment>
<reference evidence="1 2" key="1">
    <citation type="submission" date="2024-01" db="EMBL/GenBank/DDBJ databases">
        <title>The genomes of 5 underutilized Papilionoideae crops provide insights into root nodulation and disease resistanc.</title>
        <authorList>
            <person name="Jiang F."/>
        </authorList>
    </citation>
    <scope>NUCLEOTIDE SEQUENCE [LARGE SCALE GENOMIC DNA]</scope>
    <source>
        <strain evidence="1">DUOXIRENSHENG_FW03</strain>
        <tissue evidence="1">Leaves</tissue>
    </source>
</reference>